<comment type="caution">
    <text evidence="9">The sequence shown here is derived from an EMBL/GenBank/DDBJ whole genome shotgun (WGS) entry which is preliminary data.</text>
</comment>
<protein>
    <submittedName>
        <fullName evidence="9">BCCT family transporter</fullName>
    </submittedName>
</protein>
<feature type="transmembrane region" description="Helical" evidence="8">
    <location>
        <begin position="366"/>
        <end position="384"/>
    </location>
</feature>
<name>A0ABS6SMT9_9SPHN</name>
<keyword evidence="4" id="KW-1003">Cell membrane</keyword>
<dbReference type="Proteomes" id="UP000699975">
    <property type="component" value="Unassembled WGS sequence"/>
</dbReference>
<evidence type="ECO:0000256" key="1">
    <source>
        <dbReference type="ARBA" id="ARBA00004651"/>
    </source>
</evidence>
<dbReference type="PANTHER" id="PTHR30047">
    <property type="entry name" value="HIGH-AFFINITY CHOLINE TRANSPORT PROTEIN-RELATED"/>
    <property type="match status" value="1"/>
</dbReference>
<dbReference type="PANTHER" id="PTHR30047:SF7">
    <property type="entry name" value="HIGH-AFFINITY CHOLINE TRANSPORT PROTEIN"/>
    <property type="match status" value="1"/>
</dbReference>
<sequence length="574" mass="61356">MTSETAEPSSSSPDELPIEPPMVDLHISTHDSGFYDGFSREVSIPAKVIVSLIIMWAIFFPVSAGDTLQVANSTIISSFSGWYVYLVASLIAVCFALAIFPRSGRLRLGSVDEEPEFSFFSWVSMLFGAGIGIGMLTYSTGEPLAHFANNPDIIRGTVEAQSAEAVRSSYMWTFLHWGFGAWCTYALVGLAIAYVSHRRGLPLTIRSSLAPLFGKGMSGLSGHIVDIVAVVATILGVAVTMGLGVQQFVAGLHRIGFGDWLLGQDGSATPVAIVMALVLLVGASTISALSGVGRGIKWLSNINMTLSLALLGLFALVGSGIYGLKLLGVGIWDYIVTLPENSLTLFGSDEGGVGDALVQWQLDWSVFYWAWWIAFAPFVGMFIARISRGRTIREYMFGVTLVPSLVCFIWMAMVGGTAIELELSGAAEGAIVNAAISDQLYATLAVLLSPEIALVVSGLVVVLLMTYLITSADSAILIVNTINGAGDDEGSRRYHIFFWGIALAFVVGSMLILGGIDAIRITMIIGALPFSFVVLAMAVSIVKAVIYDLIRKKHGVPTTAEGCEDWDGKVYPIQ</sequence>
<feature type="transmembrane region" description="Helical" evidence="8">
    <location>
        <begin position="120"/>
        <end position="138"/>
    </location>
</feature>
<dbReference type="Pfam" id="PF02028">
    <property type="entry name" value="BCCT"/>
    <property type="match status" value="1"/>
</dbReference>
<feature type="transmembrane region" description="Helical" evidence="8">
    <location>
        <begin position="269"/>
        <end position="292"/>
    </location>
</feature>
<feature type="transmembrane region" description="Helical" evidence="8">
    <location>
        <begin position="44"/>
        <end position="62"/>
    </location>
</feature>
<organism evidence="9 10">
    <name type="scientific">Erythrobacter ani</name>
    <dbReference type="NCBI Taxonomy" id="2827235"/>
    <lineage>
        <taxon>Bacteria</taxon>
        <taxon>Pseudomonadati</taxon>
        <taxon>Pseudomonadota</taxon>
        <taxon>Alphaproteobacteria</taxon>
        <taxon>Sphingomonadales</taxon>
        <taxon>Erythrobacteraceae</taxon>
        <taxon>Erythrobacter/Porphyrobacter group</taxon>
        <taxon>Erythrobacter</taxon>
    </lineage>
</organism>
<keyword evidence="3" id="KW-0813">Transport</keyword>
<evidence type="ECO:0000256" key="5">
    <source>
        <dbReference type="ARBA" id="ARBA00022692"/>
    </source>
</evidence>
<keyword evidence="7 8" id="KW-0472">Membrane</keyword>
<dbReference type="InterPro" id="IPR000060">
    <property type="entry name" value="BCCT_transptr"/>
</dbReference>
<comment type="similarity">
    <text evidence="2">Belongs to the BCCT transporter (TC 2.A.15) family.</text>
</comment>
<feature type="transmembrane region" description="Helical" evidence="8">
    <location>
        <begin position="494"/>
        <end position="516"/>
    </location>
</feature>
<dbReference type="RefSeq" id="WP_218316968.1">
    <property type="nucleotide sequence ID" value="NZ_JAGSPB010000002.1"/>
</dbReference>
<evidence type="ECO:0000256" key="2">
    <source>
        <dbReference type="ARBA" id="ARBA00005658"/>
    </source>
</evidence>
<feature type="transmembrane region" description="Helical" evidence="8">
    <location>
        <begin position="522"/>
        <end position="546"/>
    </location>
</feature>
<feature type="transmembrane region" description="Helical" evidence="8">
    <location>
        <begin position="224"/>
        <end position="249"/>
    </location>
</feature>
<evidence type="ECO:0000256" key="7">
    <source>
        <dbReference type="ARBA" id="ARBA00023136"/>
    </source>
</evidence>
<gene>
    <name evidence="9" type="ORF">KCG45_09220</name>
</gene>
<evidence type="ECO:0000256" key="6">
    <source>
        <dbReference type="ARBA" id="ARBA00022989"/>
    </source>
</evidence>
<feature type="transmembrane region" description="Helical" evidence="8">
    <location>
        <begin position="82"/>
        <end position="100"/>
    </location>
</feature>
<feature type="transmembrane region" description="Helical" evidence="8">
    <location>
        <begin position="452"/>
        <end position="482"/>
    </location>
</feature>
<reference evidence="9 10" key="1">
    <citation type="submission" date="2021-04" db="EMBL/GenBank/DDBJ databases">
        <authorList>
            <person name="Pira H."/>
            <person name="Risdian C."/>
            <person name="Wink J."/>
        </authorList>
    </citation>
    <scope>NUCLEOTIDE SEQUENCE [LARGE SCALE GENOMIC DNA]</scope>
    <source>
        <strain evidence="9 10">WH131</strain>
    </source>
</reference>
<comment type="subcellular location">
    <subcellularLocation>
        <location evidence="1">Cell membrane</location>
        <topology evidence="1">Multi-pass membrane protein</topology>
    </subcellularLocation>
</comment>
<evidence type="ECO:0000256" key="8">
    <source>
        <dbReference type="SAM" id="Phobius"/>
    </source>
</evidence>
<keyword evidence="6 8" id="KW-1133">Transmembrane helix</keyword>
<feature type="transmembrane region" description="Helical" evidence="8">
    <location>
        <begin position="304"/>
        <end position="324"/>
    </location>
</feature>
<keyword evidence="5 8" id="KW-0812">Transmembrane</keyword>
<accession>A0ABS6SMT9</accession>
<feature type="transmembrane region" description="Helical" evidence="8">
    <location>
        <begin position="396"/>
        <end position="419"/>
    </location>
</feature>
<keyword evidence="10" id="KW-1185">Reference proteome</keyword>
<dbReference type="EMBL" id="JAGSPB010000002">
    <property type="protein sequence ID" value="MBV7266358.1"/>
    <property type="molecule type" value="Genomic_DNA"/>
</dbReference>
<evidence type="ECO:0000256" key="3">
    <source>
        <dbReference type="ARBA" id="ARBA00022448"/>
    </source>
</evidence>
<evidence type="ECO:0000313" key="9">
    <source>
        <dbReference type="EMBL" id="MBV7266358.1"/>
    </source>
</evidence>
<feature type="transmembrane region" description="Helical" evidence="8">
    <location>
        <begin position="174"/>
        <end position="196"/>
    </location>
</feature>
<evidence type="ECO:0000313" key="10">
    <source>
        <dbReference type="Proteomes" id="UP000699975"/>
    </source>
</evidence>
<evidence type="ECO:0000256" key="4">
    <source>
        <dbReference type="ARBA" id="ARBA00022475"/>
    </source>
</evidence>
<proteinExistence type="inferred from homology"/>